<dbReference type="RefSeq" id="WP_377044610.1">
    <property type="nucleotide sequence ID" value="NZ_JBHLUN010000007.1"/>
</dbReference>
<dbReference type="Proteomes" id="UP001589865">
    <property type="component" value="Unassembled WGS sequence"/>
</dbReference>
<protein>
    <recommendedName>
        <fullName evidence="3">MarR family transcriptional regulator</fullName>
    </recommendedName>
</protein>
<comment type="caution">
    <text evidence="1">The sequence shown here is derived from an EMBL/GenBank/DDBJ whole genome shotgun (WGS) entry which is preliminary data.</text>
</comment>
<name>A0ABV6JT12_9PROT</name>
<evidence type="ECO:0000313" key="2">
    <source>
        <dbReference type="Proteomes" id="UP001589865"/>
    </source>
</evidence>
<evidence type="ECO:0008006" key="3">
    <source>
        <dbReference type="Google" id="ProtNLM"/>
    </source>
</evidence>
<accession>A0ABV6JT12</accession>
<reference evidence="1 2" key="1">
    <citation type="submission" date="2024-09" db="EMBL/GenBank/DDBJ databases">
        <authorList>
            <person name="Sun Q."/>
            <person name="Mori K."/>
        </authorList>
    </citation>
    <scope>NUCLEOTIDE SEQUENCE [LARGE SCALE GENOMIC DNA]</scope>
    <source>
        <strain evidence="1 2">TBRC 5777</strain>
    </source>
</reference>
<proteinExistence type="predicted"/>
<dbReference type="EMBL" id="JBHLUN010000007">
    <property type="protein sequence ID" value="MFC0408863.1"/>
    <property type="molecule type" value="Genomic_DNA"/>
</dbReference>
<organism evidence="1 2">
    <name type="scientific">Roseomonas elaeocarpi</name>
    <dbReference type="NCBI Taxonomy" id="907779"/>
    <lineage>
        <taxon>Bacteria</taxon>
        <taxon>Pseudomonadati</taxon>
        <taxon>Pseudomonadota</taxon>
        <taxon>Alphaproteobacteria</taxon>
        <taxon>Acetobacterales</taxon>
        <taxon>Roseomonadaceae</taxon>
        <taxon>Roseomonas</taxon>
    </lineage>
</organism>
<sequence length="94" mass="10156">MATATAPAPIPKLFKSHFRVLDKAETAGCVRRAGAYSDVPQNRSAKEPGFDWPLQVDRCIAKGLLAPGVAFNTYVLTERGRAALARAREEKADA</sequence>
<gene>
    <name evidence="1" type="ORF">ACFFGY_11415</name>
</gene>
<evidence type="ECO:0000313" key="1">
    <source>
        <dbReference type="EMBL" id="MFC0408863.1"/>
    </source>
</evidence>
<keyword evidence="2" id="KW-1185">Reference proteome</keyword>